<dbReference type="CDD" id="cd02440">
    <property type="entry name" value="AdoMet_MTases"/>
    <property type="match status" value="1"/>
</dbReference>
<name>A0A166HDH5_9AGAM</name>
<keyword evidence="2" id="KW-0808">Transferase</keyword>
<organism evidence="2 3">
    <name type="scientific">Athelia psychrophila</name>
    <dbReference type="NCBI Taxonomy" id="1759441"/>
    <lineage>
        <taxon>Eukaryota</taxon>
        <taxon>Fungi</taxon>
        <taxon>Dikarya</taxon>
        <taxon>Basidiomycota</taxon>
        <taxon>Agaricomycotina</taxon>
        <taxon>Agaricomycetes</taxon>
        <taxon>Agaricomycetidae</taxon>
        <taxon>Atheliales</taxon>
        <taxon>Atheliaceae</taxon>
        <taxon>Athelia</taxon>
    </lineage>
</organism>
<dbReference type="Pfam" id="PF13847">
    <property type="entry name" value="Methyltransf_31"/>
    <property type="match status" value="1"/>
</dbReference>
<evidence type="ECO:0000313" key="3">
    <source>
        <dbReference type="Proteomes" id="UP000076532"/>
    </source>
</evidence>
<feature type="domain" description="Methyltransferase" evidence="1">
    <location>
        <begin position="40"/>
        <end position="166"/>
    </location>
</feature>
<evidence type="ECO:0000313" key="2">
    <source>
        <dbReference type="EMBL" id="KZP18745.1"/>
    </source>
</evidence>
<proteinExistence type="predicted"/>
<dbReference type="SUPFAM" id="SSF53335">
    <property type="entry name" value="S-adenosyl-L-methionine-dependent methyltransferases"/>
    <property type="match status" value="1"/>
</dbReference>
<accession>A0A166HDH5</accession>
<dbReference type="PANTHER" id="PTHR43591">
    <property type="entry name" value="METHYLTRANSFERASE"/>
    <property type="match status" value="1"/>
</dbReference>
<dbReference type="InterPro" id="IPR029063">
    <property type="entry name" value="SAM-dependent_MTases_sf"/>
</dbReference>
<reference evidence="2 3" key="1">
    <citation type="journal article" date="2016" name="Mol. Biol. Evol.">
        <title>Comparative Genomics of Early-Diverging Mushroom-Forming Fungi Provides Insights into the Origins of Lignocellulose Decay Capabilities.</title>
        <authorList>
            <person name="Nagy L.G."/>
            <person name="Riley R."/>
            <person name="Tritt A."/>
            <person name="Adam C."/>
            <person name="Daum C."/>
            <person name="Floudas D."/>
            <person name="Sun H."/>
            <person name="Yadav J.S."/>
            <person name="Pangilinan J."/>
            <person name="Larsson K.H."/>
            <person name="Matsuura K."/>
            <person name="Barry K."/>
            <person name="Labutti K."/>
            <person name="Kuo R."/>
            <person name="Ohm R.A."/>
            <person name="Bhattacharya S.S."/>
            <person name="Shirouzu T."/>
            <person name="Yoshinaga Y."/>
            <person name="Martin F.M."/>
            <person name="Grigoriev I.V."/>
            <person name="Hibbett D.S."/>
        </authorList>
    </citation>
    <scope>NUCLEOTIDE SEQUENCE [LARGE SCALE GENOMIC DNA]</scope>
    <source>
        <strain evidence="2 3">CBS 109695</strain>
    </source>
</reference>
<keyword evidence="2" id="KW-0489">Methyltransferase</keyword>
<protein>
    <submittedName>
        <fullName evidence="2">UbiE family methyltransferase</fullName>
    </submittedName>
</protein>
<dbReference type="Gene3D" id="3.40.50.150">
    <property type="entry name" value="Vaccinia Virus protein VP39"/>
    <property type="match status" value="1"/>
</dbReference>
<dbReference type="OrthoDB" id="10017101at2759"/>
<dbReference type="AlphaFoldDB" id="A0A166HDH5"/>
<dbReference type="PANTHER" id="PTHR43591:SF24">
    <property type="entry name" value="2-METHOXY-6-POLYPRENYL-1,4-BENZOQUINOL METHYLASE, MITOCHONDRIAL"/>
    <property type="match status" value="1"/>
</dbReference>
<dbReference type="GO" id="GO:0008168">
    <property type="term" value="F:methyltransferase activity"/>
    <property type="evidence" value="ECO:0007669"/>
    <property type="project" value="UniProtKB-KW"/>
</dbReference>
<dbReference type="GO" id="GO:0032259">
    <property type="term" value="P:methylation"/>
    <property type="evidence" value="ECO:0007669"/>
    <property type="project" value="UniProtKB-KW"/>
</dbReference>
<evidence type="ECO:0000259" key="1">
    <source>
        <dbReference type="Pfam" id="PF13847"/>
    </source>
</evidence>
<dbReference type="EMBL" id="KV417570">
    <property type="protein sequence ID" value="KZP18745.1"/>
    <property type="molecule type" value="Genomic_DNA"/>
</dbReference>
<gene>
    <name evidence="2" type="ORF">FIBSPDRAFT_829054</name>
</gene>
<dbReference type="InterPro" id="IPR025714">
    <property type="entry name" value="Methyltranfer_dom"/>
</dbReference>
<dbReference type="Proteomes" id="UP000076532">
    <property type="component" value="Unassembled WGS sequence"/>
</dbReference>
<keyword evidence="3" id="KW-1185">Reference proteome</keyword>
<sequence>MSQETASTASYTHGHHESVLRSHSWRTATNSAAYLIPHIQPHMKILDVGCGPGTITADFAALVPQGHVTGIEYLPDVLNGARTTAATRKLTNIDFLVGDAHALHFPDATFDIVHGHQVLQHFGDPVQALREMRRVTKPGGLVAVRSIDFSAMTWYPEVDGLRDWSALHNAVSRSNGGEPDAGRRLHAWAHESGFAWPSISVSTDTWCFQTPEDRAWWSGLWADRLLASTFAEGAVKGGHATQEQLDGLSKAWSTWGAREDGWFAILHGEIICRV</sequence>
<dbReference type="STRING" id="436010.A0A166HDH5"/>